<dbReference type="InterPro" id="IPR006171">
    <property type="entry name" value="TOPRIM_dom"/>
</dbReference>
<proteinExistence type="predicted"/>
<dbReference type="EMBL" id="CP027667">
    <property type="protein sequence ID" value="AVO50794.1"/>
    <property type="molecule type" value="Genomic_DNA"/>
</dbReference>
<gene>
    <name evidence="4" type="ORF">C6568_17355</name>
</gene>
<dbReference type="InterPro" id="IPR034154">
    <property type="entry name" value="TOPRIM_DnaG/twinkle"/>
</dbReference>
<feature type="compositionally biased region" description="Low complexity" evidence="1">
    <location>
        <begin position="85"/>
        <end position="100"/>
    </location>
</feature>
<keyword evidence="5" id="KW-1185">Reference proteome</keyword>
<evidence type="ECO:0000313" key="4">
    <source>
        <dbReference type="EMBL" id="AVO50794.1"/>
    </source>
</evidence>
<dbReference type="Pfam" id="PF13362">
    <property type="entry name" value="Toprim_3"/>
    <property type="match status" value="1"/>
</dbReference>
<evidence type="ECO:0000259" key="3">
    <source>
        <dbReference type="Pfam" id="PF23639"/>
    </source>
</evidence>
<dbReference type="InterPro" id="IPR055570">
    <property type="entry name" value="DUF7146"/>
</dbReference>
<dbReference type="CDD" id="cd01029">
    <property type="entry name" value="TOPRIM_primases"/>
    <property type="match status" value="1"/>
</dbReference>
<feature type="domain" description="Toprim" evidence="2">
    <location>
        <begin position="224"/>
        <end position="313"/>
    </location>
</feature>
<dbReference type="KEGG" id="mela:C6568_17355"/>
<reference evidence="4 5" key="1">
    <citation type="submission" date="2018-03" db="EMBL/GenBank/DDBJ databases">
        <title>Genome sequencing of Melaminivora sp.</title>
        <authorList>
            <person name="Kim S.-J."/>
            <person name="Heo J."/>
            <person name="Ahn J.-H."/>
            <person name="Kwon S.-W."/>
        </authorList>
    </citation>
    <scope>NUCLEOTIDE SEQUENCE [LARGE SCALE GENOMIC DNA]</scope>
    <source>
        <strain evidence="4 5">SC2-9</strain>
    </source>
</reference>
<evidence type="ECO:0000259" key="2">
    <source>
        <dbReference type="Pfam" id="PF13362"/>
    </source>
</evidence>
<dbReference type="OrthoDB" id="8967890at2"/>
<dbReference type="Proteomes" id="UP000237925">
    <property type="component" value="Chromosome"/>
</dbReference>
<dbReference type="Pfam" id="PF23639">
    <property type="entry name" value="DUF7146"/>
    <property type="match status" value="1"/>
</dbReference>
<dbReference type="AlphaFoldDB" id="A0A2R3QGE7"/>
<accession>A0A2R3QGE7</accession>
<dbReference type="RefSeq" id="WP_106685187.1">
    <property type="nucleotide sequence ID" value="NZ_CP027667.1"/>
</dbReference>
<evidence type="ECO:0000256" key="1">
    <source>
        <dbReference type="SAM" id="MobiDB-lite"/>
    </source>
</evidence>
<evidence type="ECO:0000313" key="5">
    <source>
        <dbReference type="Proteomes" id="UP000237925"/>
    </source>
</evidence>
<sequence>MTAALHSLAPALAAAGLLVDSIEPGRLMRCRVEGDRRGQTSGAYRVFTDGRPAAPWWNWKAGTSGVWVADGPPLTAAQQHHQRQRMAQAQRERQQQQAEQWAQNLPGLIRQWNSAQPLTEHCPAGVYLARRGLPVPVGDALPLRYAPQLDYWDGPERMGSFPAMLAAVTSPAGALVALHRTYLIEDGHKAPVPTAKKLTRTAGPMAGASIKLHPPLLRDGALVLGLAEGIETAIAASVLAGIPVWPCVSAGGLEQFEPPAGVQRLYVFADNDASGTGQRAAERLAQRAARMGLEARTLTPLSPGTDWADELIARRAAA</sequence>
<organism evidence="4 5">
    <name type="scientific">Melaminivora suipulveris</name>
    <dbReference type="NCBI Taxonomy" id="2109913"/>
    <lineage>
        <taxon>Bacteria</taxon>
        <taxon>Pseudomonadati</taxon>
        <taxon>Pseudomonadota</taxon>
        <taxon>Betaproteobacteria</taxon>
        <taxon>Burkholderiales</taxon>
        <taxon>Comamonadaceae</taxon>
        <taxon>Melaminivora</taxon>
    </lineage>
</organism>
<feature type="region of interest" description="Disordered" evidence="1">
    <location>
        <begin position="81"/>
        <end position="100"/>
    </location>
</feature>
<protein>
    <submittedName>
        <fullName evidence="4">Uncharacterized protein</fullName>
    </submittedName>
</protein>
<feature type="domain" description="DUF7146" evidence="3">
    <location>
        <begin position="109"/>
        <end position="202"/>
    </location>
</feature>
<name>A0A2R3QGE7_9BURK</name>